<sequence>MAEALSVVGAVASVIQLVDFTTKVFERVNQYIRRADEAPETLRDIGIHLPLFIDALRRIQFHINFGHFNPQTSSALKILIDECYSQMIVLDDLMTKLAPKQGESKLTKTRKAILSLKDEKTLERIFSKVSGYIKMLLLYQNSVTATHTMVNTKLVLKQLENASCSETTMSIDCVPTTGDSRSLSTENSAPHVASKSLANYFRQKKQRRLSYFMGLARFGFYWAFQADLDLSWGNYGFSISPSLHFQRLVKNTSPGFQLVYKCCFDQLDIQTACQELFNLFQRGVISPWDTFPDGTTWLERLLKNHVIEETTIAEFFITLCKCGAPTRNKTPLLSLVAGLSRGIRLKILKELLASGYDCSLDTTYTDIWDLGRFSDRRKLLRSSFYQDGDESEPFILKFLVECSKNAFGVWGQTLLMDSILCGSRTKISKLSEKLLEHPECLKAKNSLGQTVFHLAVLRPDVLSLLIKACSDFGVPDFNATDSWGNSPLHYAAAYGCTESVISLLRTGANVLEEGHLEFILSALFWNHWDVAVEALTFLRATSRTFEASMQIELRYLMTELLDGSVTSRLRELYWRRSSELLEKIFSLGVDKHMLFEDGKTLLHYAPDPEWIDYLFDSGFQTLDHSDSEGDTALMTFIPDRTGRVGKILARGCNFDQRNNRGETALQMACARGNFDLIYASTDDEAYLNSAALELISMDLAVIAELLHQGADTSIRDNCRCPCAPDGCSAFLRMLCPHGYHETGYVWILECLLMLNDFQGQTVAQKVLFEIKRLREFESADMTHVCCRRGQMPYNLMDDAEVDEIIEEESEFVTNLEETMRNASFNPDNESLEEGWLSLIGDFCTPYQAVKFEKIWQSWDPTTGEFSERASFNTNLISPYNTTSLNNVRIEEEEDKYWLLMDNPNFDGISMSSAYSMWVEWIYQNPDKYHYPLPVDKNWYEKRKHWATRQAKVLEGLS</sequence>
<feature type="repeat" description="ANK" evidence="3">
    <location>
        <begin position="483"/>
        <end position="515"/>
    </location>
</feature>
<dbReference type="EMBL" id="CDHK01000001">
    <property type="protein sequence ID" value="CEJ54766.1"/>
    <property type="molecule type" value="Genomic_DNA"/>
</dbReference>
<dbReference type="PANTHER" id="PTHR24123">
    <property type="entry name" value="ANKYRIN REPEAT-CONTAINING"/>
    <property type="match status" value="1"/>
</dbReference>
<dbReference type="Proteomes" id="UP000042958">
    <property type="component" value="Unassembled WGS sequence"/>
</dbReference>
<keyword evidence="2 3" id="KW-0040">ANK repeat</keyword>
<protein>
    <recommendedName>
        <fullName evidence="4">NACHT-NTPase and P-loop NTPases N-terminal domain-containing protein</fullName>
    </recommendedName>
</protein>
<dbReference type="OrthoDB" id="3200163at2759"/>
<dbReference type="InterPro" id="IPR002110">
    <property type="entry name" value="Ankyrin_rpt"/>
</dbReference>
<dbReference type="PANTHER" id="PTHR24123:SF33">
    <property type="entry name" value="PROTEIN HOS4"/>
    <property type="match status" value="1"/>
</dbReference>
<evidence type="ECO:0000256" key="3">
    <source>
        <dbReference type="PROSITE-ProRule" id="PRU00023"/>
    </source>
</evidence>
<dbReference type="InterPro" id="IPR036770">
    <property type="entry name" value="Ankyrin_rpt-contain_sf"/>
</dbReference>
<dbReference type="PROSITE" id="PS50297">
    <property type="entry name" value="ANK_REP_REGION"/>
    <property type="match status" value="1"/>
</dbReference>
<gene>
    <name evidence="5" type="ORF">PMG11_01061</name>
</gene>
<dbReference type="AlphaFoldDB" id="A0A0F7TGW9"/>
<dbReference type="STRING" id="104259.A0A0F7TGW9"/>
<keyword evidence="6" id="KW-1185">Reference proteome</keyword>
<reference evidence="6" key="1">
    <citation type="journal article" date="2015" name="Genome Announc.">
        <title>Draft genome sequence of the fungus Penicillium brasilianum MG11.</title>
        <authorList>
            <person name="Horn F."/>
            <person name="Linde J."/>
            <person name="Mattern D.J."/>
            <person name="Walther G."/>
            <person name="Guthke R."/>
            <person name="Brakhage A.A."/>
            <person name="Valiante V."/>
        </authorList>
    </citation>
    <scope>NUCLEOTIDE SEQUENCE [LARGE SCALE GENOMIC DNA]</scope>
    <source>
        <strain evidence="6">MG11</strain>
    </source>
</reference>
<evidence type="ECO:0000256" key="1">
    <source>
        <dbReference type="ARBA" id="ARBA00022737"/>
    </source>
</evidence>
<evidence type="ECO:0000256" key="2">
    <source>
        <dbReference type="ARBA" id="ARBA00023043"/>
    </source>
</evidence>
<feature type="domain" description="NACHT-NTPase and P-loop NTPases N-terminal" evidence="4">
    <location>
        <begin position="11"/>
        <end position="136"/>
    </location>
</feature>
<accession>A0A0F7TGW9</accession>
<dbReference type="Pfam" id="PF12796">
    <property type="entry name" value="Ank_2"/>
    <property type="match status" value="1"/>
</dbReference>
<evidence type="ECO:0000313" key="5">
    <source>
        <dbReference type="EMBL" id="CEJ54766.1"/>
    </source>
</evidence>
<dbReference type="SMART" id="SM00248">
    <property type="entry name" value="ANK"/>
    <property type="match status" value="4"/>
</dbReference>
<proteinExistence type="predicted"/>
<name>A0A0F7TGW9_PENBI</name>
<dbReference type="InterPro" id="IPR031352">
    <property type="entry name" value="SesA"/>
</dbReference>
<keyword evidence="1" id="KW-0677">Repeat</keyword>
<dbReference type="Pfam" id="PF17107">
    <property type="entry name" value="SesA"/>
    <property type="match status" value="1"/>
</dbReference>
<evidence type="ECO:0000313" key="6">
    <source>
        <dbReference type="Proteomes" id="UP000042958"/>
    </source>
</evidence>
<dbReference type="PROSITE" id="PS50088">
    <property type="entry name" value="ANK_REPEAT"/>
    <property type="match status" value="1"/>
</dbReference>
<dbReference type="InterPro" id="IPR051165">
    <property type="entry name" value="Multifunctional_ANK_Repeat"/>
</dbReference>
<dbReference type="Gene3D" id="1.25.40.20">
    <property type="entry name" value="Ankyrin repeat-containing domain"/>
    <property type="match status" value="2"/>
</dbReference>
<evidence type="ECO:0000259" key="4">
    <source>
        <dbReference type="Pfam" id="PF17107"/>
    </source>
</evidence>
<dbReference type="SUPFAM" id="SSF48403">
    <property type="entry name" value="Ankyrin repeat"/>
    <property type="match status" value="1"/>
</dbReference>
<organism evidence="5 6">
    <name type="scientific">Penicillium brasilianum</name>
    <dbReference type="NCBI Taxonomy" id="104259"/>
    <lineage>
        <taxon>Eukaryota</taxon>
        <taxon>Fungi</taxon>
        <taxon>Dikarya</taxon>
        <taxon>Ascomycota</taxon>
        <taxon>Pezizomycotina</taxon>
        <taxon>Eurotiomycetes</taxon>
        <taxon>Eurotiomycetidae</taxon>
        <taxon>Eurotiales</taxon>
        <taxon>Aspergillaceae</taxon>
        <taxon>Penicillium</taxon>
    </lineage>
</organism>